<organism evidence="7 8">
    <name type="scientific">Cytospora chrysosperma</name>
    <name type="common">Cytospora canker fungus</name>
    <name type="synonym">Sphaeria chrysosperma</name>
    <dbReference type="NCBI Taxonomy" id="252740"/>
    <lineage>
        <taxon>Eukaryota</taxon>
        <taxon>Fungi</taxon>
        <taxon>Dikarya</taxon>
        <taxon>Ascomycota</taxon>
        <taxon>Pezizomycotina</taxon>
        <taxon>Sordariomycetes</taxon>
        <taxon>Sordariomycetidae</taxon>
        <taxon>Diaporthales</taxon>
        <taxon>Cytosporaceae</taxon>
        <taxon>Cytospora</taxon>
    </lineage>
</organism>
<dbReference type="GO" id="GO:0046872">
    <property type="term" value="F:metal ion binding"/>
    <property type="evidence" value="ECO:0007669"/>
    <property type="project" value="UniProtKB-KW"/>
</dbReference>
<dbReference type="SUPFAM" id="SSF51316">
    <property type="entry name" value="Mss4-like"/>
    <property type="match status" value="1"/>
</dbReference>
<dbReference type="PANTHER" id="PTHR33337:SF40">
    <property type="entry name" value="CENP-V_GFA DOMAIN-CONTAINING PROTEIN-RELATED"/>
    <property type="match status" value="1"/>
</dbReference>
<keyword evidence="2" id="KW-0479">Metal-binding</keyword>
<keyword evidence="4" id="KW-0456">Lyase</keyword>
<evidence type="ECO:0000256" key="4">
    <source>
        <dbReference type="ARBA" id="ARBA00023239"/>
    </source>
</evidence>
<name>A0A423WIV1_CYTCH</name>
<dbReference type="InterPro" id="IPR011057">
    <property type="entry name" value="Mss4-like_sf"/>
</dbReference>
<evidence type="ECO:0000313" key="7">
    <source>
        <dbReference type="EMBL" id="ROW03353.1"/>
    </source>
</evidence>
<feature type="compositionally biased region" description="Basic and acidic residues" evidence="5">
    <location>
        <begin position="209"/>
        <end position="237"/>
    </location>
</feature>
<keyword evidence="8" id="KW-1185">Reference proteome</keyword>
<feature type="domain" description="CENP-V/GFA" evidence="6">
    <location>
        <begin position="57"/>
        <end position="169"/>
    </location>
</feature>
<feature type="region of interest" description="Disordered" evidence="5">
    <location>
        <begin position="1"/>
        <end position="40"/>
    </location>
</feature>
<evidence type="ECO:0000313" key="8">
    <source>
        <dbReference type="Proteomes" id="UP000284375"/>
    </source>
</evidence>
<dbReference type="Pfam" id="PF04828">
    <property type="entry name" value="GFA"/>
    <property type="match status" value="1"/>
</dbReference>
<feature type="compositionally biased region" description="Polar residues" evidence="5">
    <location>
        <begin position="1"/>
        <end position="13"/>
    </location>
</feature>
<reference evidence="7 8" key="1">
    <citation type="submission" date="2015-09" db="EMBL/GenBank/DDBJ databases">
        <title>Host preference determinants of Valsa canker pathogens revealed by comparative genomics.</title>
        <authorList>
            <person name="Yin Z."/>
            <person name="Huang L."/>
        </authorList>
    </citation>
    <scope>NUCLEOTIDE SEQUENCE [LARGE SCALE GENOMIC DNA]</scope>
    <source>
        <strain evidence="7 8">YSFL</strain>
    </source>
</reference>
<dbReference type="STRING" id="252740.A0A423WIV1"/>
<dbReference type="InterPro" id="IPR006913">
    <property type="entry name" value="CENP-V/GFA"/>
</dbReference>
<accession>A0A423WIV1</accession>
<protein>
    <recommendedName>
        <fullName evidence="6">CENP-V/GFA domain-containing protein</fullName>
    </recommendedName>
</protein>
<keyword evidence="3" id="KW-0862">Zinc</keyword>
<proteinExistence type="inferred from homology"/>
<comment type="similarity">
    <text evidence="1">Belongs to the Gfa family.</text>
</comment>
<gene>
    <name evidence="7" type="ORF">VSDG_01499</name>
</gene>
<dbReference type="Gene3D" id="3.90.1590.10">
    <property type="entry name" value="glutathione-dependent formaldehyde- activating enzyme (gfa)"/>
    <property type="match status" value="1"/>
</dbReference>
<dbReference type="PANTHER" id="PTHR33337">
    <property type="entry name" value="GFA DOMAIN-CONTAINING PROTEIN"/>
    <property type="match status" value="1"/>
</dbReference>
<dbReference type="GO" id="GO:0016846">
    <property type="term" value="F:carbon-sulfur lyase activity"/>
    <property type="evidence" value="ECO:0007669"/>
    <property type="project" value="InterPro"/>
</dbReference>
<evidence type="ECO:0000256" key="1">
    <source>
        <dbReference type="ARBA" id="ARBA00005495"/>
    </source>
</evidence>
<dbReference type="Proteomes" id="UP000284375">
    <property type="component" value="Unassembled WGS sequence"/>
</dbReference>
<comment type="caution">
    <text evidence="7">The sequence shown here is derived from an EMBL/GenBank/DDBJ whole genome shotgun (WGS) entry which is preliminary data.</text>
</comment>
<dbReference type="PROSITE" id="PS51891">
    <property type="entry name" value="CENP_V_GFA"/>
    <property type="match status" value="1"/>
</dbReference>
<evidence type="ECO:0000256" key="5">
    <source>
        <dbReference type="SAM" id="MobiDB-lite"/>
    </source>
</evidence>
<feature type="region of interest" description="Disordered" evidence="5">
    <location>
        <begin position="194"/>
        <end position="237"/>
    </location>
</feature>
<evidence type="ECO:0000256" key="3">
    <source>
        <dbReference type="ARBA" id="ARBA00022833"/>
    </source>
</evidence>
<dbReference type="OrthoDB" id="9970124at2759"/>
<evidence type="ECO:0000256" key="2">
    <source>
        <dbReference type="ARBA" id="ARBA00022723"/>
    </source>
</evidence>
<evidence type="ECO:0000259" key="6">
    <source>
        <dbReference type="PROSITE" id="PS51891"/>
    </source>
</evidence>
<sequence>MSPSKDSQQNPTKGGQPASEPHQHQASSTTHRAEDEWKHKAPYRIHHESKEGFDVKWRGECHCGRIKYELSRDRPLASKYCHCTTCQRLHGAPFQWAAIFHKEDINFTQGIHDIGWYDPSEKSQTHHLPCKVQCSFCRTPIMDEGRNMILLFPTLIEGISTPKARKAFEAKCHMFYGQRVVDFKGDGATKFAGLENDSDILDDGGNVIQKKEDKEEEEKGKEESGSEDKRKKRKKDD</sequence>
<dbReference type="AlphaFoldDB" id="A0A423WIV1"/>
<dbReference type="EMBL" id="LJZO01000003">
    <property type="protein sequence ID" value="ROW03353.1"/>
    <property type="molecule type" value="Genomic_DNA"/>
</dbReference>
<feature type="compositionally biased region" description="Basic and acidic residues" evidence="5">
    <location>
        <begin position="31"/>
        <end position="40"/>
    </location>
</feature>